<sequence length="364" mass="41784">MKIFFVSLLMLLFSIVSINASVNNVFNDLKSDQIEDIRKISRAVLASRNKSSLDIEMSYLKDDIVSLRELLIEAKDFFSFRSSNGKSKKLTNSSKKYISSITILLFNIKQHREKIMDEILKGSNSNKIDTVKQSLKRIQDIELQIDDILKIDNFLDIISLLQTIINSMEIKPAKNEKNLTGESGIWITGRDLSKGVTKTYLKKSNDTKLLKTKVTEAVPLSDYLKESNEVEYSTNDAKLLREKADELSTPVKLYEYILNNYEYIMYYGSRSDSVNTFLSKRGNDIDLATLLIAMLRSQNIPSRYVAGNVQIPVEEVLSWLEIPNVDLAMHLMNERGVQNISLLEQNGIQYMEFEHVWVEIFVSY</sequence>
<evidence type="ECO:0000256" key="1">
    <source>
        <dbReference type="SAM" id="SignalP"/>
    </source>
</evidence>
<reference evidence="4" key="1">
    <citation type="submission" date="2012-11" db="EMBL/GenBank/DDBJ databases">
        <authorList>
            <person name="Lucero-Rivera Y.E."/>
            <person name="Tovar-Ramirez D."/>
        </authorList>
    </citation>
    <scope>NUCLEOTIDE SEQUENCE [LARGE SCALE GENOMIC DNA]</scope>
    <source>
        <strain evidence="4">Araruama</strain>
    </source>
</reference>
<dbReference type="InterPro" id="IPR002931">
    <property type="entry name" value="Transglutaminase-like"/>
</dbReference>
<accession>A0A1V1P171</accession>
<organism evidence="3 4">
    <name type="scientific">Candidatus Magnetoglobus multicellularis str. Araruama</name>
    <dbReference type="NCBI Taxonomy" id="890399"/>
    <lineage>
        <taxon>Bacteria</taxon>
        <taxon>Pseudomonadati</taxon>
        <taxon>Thermodesulfobacteriota</taxon>
        <taxon>Desulfobacteria</taxon>
        <taxon>Desulfobacterales</taxon>
        <taxon>Desulfobacteraceae</taxon>
        <taxon>Candidatus Magnetoglobus</taxon>
    </lineage>
</organism>
<feature type="chain" id="PRO_5010712927" description="Transglutaminase-like domain-containing protein" evidence="1">
    <location>
        <begin position="21"/>
        <end position="364"/>
    </location>
</feature>
<comment type="caution">
    <text evidence="3">The sequence shown here is derived from an EMBL/GenBank/DDBJ whole genome shotgun (WGS) entry which is preliminary data.</text>
</comment>
<dbReference type="InterPro" id="IPR038765">
    <property type="entry name" value="Papain-like_cys_pep_sf"/>
</dbReference>
<protein>
    <recommendedName>
        <fullName evidence="2">Transglutaminase-like domain-containing protein</fullName>
    </recommendedName>
</protein>
<dbReference type="AlphaFoldDB" id="A0A1V1P171"/>
<dbReference type="SUPFAM" id="SSF54001">
    <property type="entry name" value="Cysteine proteinases"/>
    <property type="match status" value="1"/>
</dbReference>
<gene>
    <name evidence="3" type="ORF">OMM_04499</name>
</gene>
<dbReference type="EMBL" id="ATBP01000912">
    <property type="protein sequence ID" value="ETR68553.1"/>
    <property type="molecule type" value="Genomic_DNA"/>
</dbReference>
<dbReference type="Gene3D" id="3.10.620.30">
    <property type="match status" value="1"/>
</dbReference>
<proteinExistence type="predicted"/>
<feature type="domain" description="Transglutaminase-like" evidence="2">
    <location>
        <begin position="239"/>
        <end position="362"/>
    </location>
</feature>
<evidence type="ECO:0000313" key="3">
    <source>
        <dbReference type="EMBL" id="ETR68553.1"/>
    </source>
</evidence>
<evidence type="ECO:0000313" key="4">
    <source>
        <dbReference type="Proteomes" id="UP000189670"/>
    </source>
</evidence>
<feature type="signal peptide" evidence="1">
    <location>
        <begin position="1"/>
        <end position="20"/>
    </location>
</feature>
<keyword evidence="1" id="KW-0732">Signal</keyword>
<dbReference type="Proteomes" id="UP000189670">
    <property type="component" value="Unassembled WGS sequence"/>
</dbReference>
<evidence type="ECO:0000259" key="2">
    <source>
        <dbReference type="Pfam" id="PF01841"/>
    </source>
</evidence>
<dbReference type="Pfam" id="PF01841">
    <property type="entry name" value="Transglut_core"/>
    <property type="match status" value="1"/>
</dbReference>
<name>A0A1V1P171_9BACT</name>